<protein>
    <submittedName>
        <fullName evidence="2">YqhR family membrane protein</fullName>
    </submittedName>
</protein>
<dbReference type="RefSeq" id="WP_204816419.1">
    <property type="nucleotide sequence ID" value="NZ_JANHOF010000001.1"/>
</dbReference>
<evidence type="ECO:0000313" key="2">
    <source>
        <dbReference type="EMBL" id="MFC0395301.1"/>
    </source>
</evidence>
<keyword evidence="1" id="KW-0472">Membrane</keyword>
<evidence type="ECO:0000313" key="3">
    <source>
        <dbReference type="Proteomes" id="UP001589818"/>
    </source>
</evidence>
<proteinExistence type="predicted"/>
<feature type="transmembrane region" description="Helical" evidence="1">
    <location>
        <begin position="21"/>
        <end position="41"/>
    </location>
</feature>
<gene>
    <name evidence="2" type="ORF">ACFFJ8_28525</name>
</gene>
<dbReference type="InterPro" id="IPR024563">
    <property type="entry name" value="YqhR"/>
</dbReference>
<accession>A0ABV6JHB3</accession>
<organism evidence="2 3">
    <name type="scientific">Paenibacillus mendelii</name>
    <dbReference type="NCBI Taxonomy" id="206163"/>
    <lineage>
        <taxon>Bacteria</taxon>
        <taxon>Bacillati</taxon>
        <taxon>Bacillota</taxon>
        <taxon>Bacilli</taxon>
        <taxon>Bacillales</taxon>
        <taxon>Paenibacillaceae</taxon>
        <taxon>Paenibacillus</taxon>
    </lineage>
</organism>
<reference evidence="2 3" key="1">
    <citation type="submission" date="2024-09" db="EMBL/GenBank/DDBJ databases">
        <authorList>
            <person name="Sun Q."/>
            <person name="Mori K."/>
        </authorList>
    </citation>
    <scope>NUCLEOTIDE SEQUENCE [LARGE SCALE GENOMIC DNA]</scope>
    <source>
        <strain evidence="2 3">CCM 4839</strain>
    </source>
</reference>
<sequence>MQLSRKRFKHKRPYRTNRVLYGLKLGFFAGLFWGVVHWLLYNIHFTTVIPGFLIEPFFRHAFLKTGWGQVAGIGSFIVFSIVATYLYMLVFGRLSGPRWGILYGAIWWLIIFIGIGPLMNLTERVNKIGYDTIATEISVYVLWGLFIGYTIAFEFHDEASREPAGAF</sequence>
<keyword evidence="3" id="KW-1185">Reference proteome</keyword>
<comment type="caution">
    <text evidence="2">The sequence shown here is derived from an EMBL/GenBank/DDBJ whole genome shotgun (WGS) entry which is preliminary data.</text>
</comment>
<keyword evidence="1" id="KW-0812">Transmembrane</keyword>
<dbReference type="Pfam" id="PF11085">
    <property type="entry name" value="YqhR"/>
    <property type="match status" value="1"/>
</dbReference>
<feature type="transmembrane region" description="Helical" evidence="1">
    <location>
        <begin position="100"/>
        <end position="121"/>
    </location>
</feature>
<feature type="transmembrane region" description="Helical" evidence="1">
    <location>
        <begin position="133"/>
        <end position="152"/>
    </location>
</feature>
<dbReference type="EMBL" id="JBHLVF010000041">
    <property type="protein sequence ID" value="MFC0395301.1"/>
    <property type="molecule type" value="Genomic_DNA"/>
</dbReference>
<name>A0ABV6JHB3_9BACL</name>
<feature type="transmembrane region" description="Helical" evidence="1">
    <location>
        <begin position="66"/>
        <end position="88"/>
    </location>
</feature>
<evidence type="ECO:0000256" key="1">
    <source>
        <dbReference type="SAM" id="Phobius"/>
    </source>
</evidence>
<dbReference type="Proteomes" id="UP001589818">
    <property type="component" value="Unassembled WGS sequence"/>
</dbReference>
<keyword evidence="1" id="KW-1133">Transmembrane helix</keyword>